<proteinExistence type="predicted"/>
<feature type="region of interest" description="Disordered" evidence="1">
    <location>
        <begin position="272"/>
        <end position="308"/>
    </location>
</feature>
<feature type="compositionally biased region" description="Polar residues" evidence="1">
    <location>
        <begin position="514"/>
        <end position="543"/>
    </location>
</feature>
<sequence>MKCQKENAIEPPTFCFHPDFLSHQSLRSVPIRFSFSLSKMSALQSLLDKLSDHQQNKRATPSPSPPQRNVSPNAFTKTEIEMAKTLCTLPTNGRDERTDNGTEGAEPNVKEEESKMTKSEGMEVVKLGEGEGDDGICRPIGRPFSALSSSGEKIFLNANFESFAEFDCAFEEWKSLYKHPFRVASSEKHHDAKFKYRYVVYHCSRYGEPRKRGQGRRPHQNYLPCGCLAKLRLNFHPQPGDGCLCVTTLHTEHNHEPMSECHSIWLKRRKSSPEEDAVGAAERSGEGGRDFESSTMSGEHSPISTASSSTALFSPLSLHAAQPHQQLLHNSPSSSGGQSSSESAGSSSSGGETAAVAALLMRSMPRSPLSEATIGGKSQRQTMTAGKASSAMFVDSADLGNNPPPSLSVPLKHSLFAAASHPPQFTSNQQNHSLLLTTLKAALMANANGGSKDGAQIGGGIGNAKKLAGELLFRQQQQQRTADQRQMDQRQMQQQHWHIMPIIQELLRLEQQQNSQTNANSINHPQNGGPNHQTLFALISQSLQREHNAKRAASPPPSAAASPLGSSATALLSALRSINAPAPPPVPIPSSVGFFSSNHQPPPSPSSPSSSSTLFHPPTVSPLIGLLQQAHLISSIGQPYGANGGQCLSPPQTLNGTTAYIAQQMQIGGEQQRREQQQQMAAENAMIGRAEIIKEADLLLQTLVNQMIHSKDLVSYLARLRHFLTGTSP</sequence>
<evidence type="ECO:0000313" key="3">
    <source>
        <dbReference type="Proteomes" id="UP001620645"/>
    </source>
</evidence>
<feature type="compositionally biased region" description="Basic and acidic residues" evidence="1">
    <location>
        <begin position="108"/>
        <end position="119"/>
    </location>
</feature>
<organism evidence="2 3">
    <name type="scientific">Heterodera schachtii</name>
    <name type="common">Sugarbeet cyst nematode worm</name>
    <name type="synonym">Tylenchus schachtii</name>
    <dbReference type="NCBI Taxonomy" id="97005"/>
    <lineage>
        <taxon>Eukaryota</taxon>
        <taxon>Metazoa</taxon>
        <taxon>Ecdysozoa</taxon>
        <taxon>Nematoda</taxon>
        <taxon>Chromadorea</taxon>
        <taxon>Rhabditida</taxon>
        <taxon>Tylenchina</taxon>
        <taxon>Tylenchomorpha</taxon>
        <taxon>Tylenchoidea</taxon>
        <taxon>Heteroderidae</taxon>
        <taxon>Heteroderinae</taxon>
        <taxon>Heterodera</taxon>
    </lineage>
</organism>
<feature type="compositionally biased region" description="Polar residues" evidence="1">
    <location>
        <begin position="57"/>
        <end position="72"/>
    </location>
</feature>
<accession>A0ABD2K2D4</accession>
<dbReference type="AlphaFoldDB" id="A0ABD2K2D4"/>
<name>A0ABD2K2D4_HETSC</name>
<feature type="region of interest" description="Disordered" evidence="1">
    <location>
        <begin position="591"/>
        <end position="615"/>
    </location>
</feature>
<gene>
    <name evidence="2" type="ORF">niasHS_002665</name>
</gene>
<feature type="region of interest" description="Disordered" evidence="1">
    <location>
        <begin position="327"/>
        <end position="353"/>
    </location>
</feature>
<feature type="compositionally biased region" description="Polar residues" evidence="1">
    <location>
        <begin position="293"/>
        <end position="308"/>
    </location>
</feature>
<protein>
    <submittedName>
        <fullName evidence="2">Uncharacterized protein</fullName>
    </submittedName>
</protein>
<comment type="caution">
    <text evidence="2">The sequence shown here is derived from an EMBL/GenBank/DDBJ whole genome shotgun (WGS) entry which is preliminary data.</text>
</comment>
<feature type="region of interest" description="Disordered" evidence="1">
    <location>
        <begin position="511"/>
        <end position="565"/>
    </location>
</feature>
<reference evidence="2 3" key="1">
    <citation type="submission" date="2024-10" db="EMBL/GenBank/DDBJ databases">
        <authorList>
            <person name="Kim D."/>
        </authorList>
    </citation>
    <scope>NUCLEOTIDE SEQUENCE [LARGE SCALE GENOMIC DNA]</scope>
    <source>
        <strain evidence="2">Taebaek</strain>
    </source>
</reference>
<dbReference type="Proteomes" id="UP001620645">
    <property type="component" value="Unassembled WGS sequence"/>
</dbReference>
<feature type="compositionally biased region" description="Low complexity" evidence="1">
    <location>
        <begin position="331"/>
        <end position="351"/>
    </location>
</feature>
<feature type="compositionally biased region" description="Basic and acidic residues" evidence="1">
    <location>
        <begin position="283"/>
        <end position="292"/>
    </location>
</feature>
<feature type="region of interest" description="Disordered" evidence="1">
    <location>
        <begin position="368"/>
        <end position="389"/>
    </location>
</feature>
<keyword evidence="3" id="KW-1185">Reference proteome</keyword>
<feature type="region of interest" description="Disordered" evidence="1">
    <location>
        <begin position="88"/>
        <end position="119"/>
    </location>
</feature>
<evidence type="ECO:0000313" key="2">
    <source>
        <dbReference type="EMBL" id="KAL3096949.1"/>
    </source>
</evidence>
<feature type="region of interest" description="Disordered" evidence="1">
    <location>
        <begin position="51"/>
        <end position="72"/>
    </location>
</feature>
<dbReference type="EMBL" id="JBICCN010000056">
    <property type="protein sequence ID" value="KAL3096949.1"/>
    <property type="molecule type" value="Genomic_DNA"/>
</dbReference>
<evidence type="ECO:0000256" key="1">
    <source>
        <dbReference type="SAM" id="MobiDB-lite"/>
    </source>
</evidence>